<dbReference type="InterPro" id="IPR033856">
    <property type="entry name" value="Trp_halogen"/>
</dbReference>
<dbReference type="InterPro" id="IPR036188">
    <property type="entry name" value="FAD/NAD-bd_sf"/>
</dbReference>
<keyword evidence="2" id="KW-0274">FAD</keyword>
<sequence>MTQPVPLKVVIIGGGTSGYMTAAGLVALVGSAVASVRLIESDDIGTVGVGEATLPQIKEFNDALGINEAEFMRETKASFKLAIEFRDWGRIGNSYLHPFGAFGQPVRGVEFQHLWARARKMGMTTPLEAYSYAIVTARQLRFDFPSDNRQSLKSTFSYAYHFDAGLYAAYLRRFGEARGLVRTEGKVTSAAQAPDSGRITSVTLESGEVVEGDLFIDCSGFIGLLIGREMKAEWESWTPWLPCDRALAVPCERAGDFTPYTRSTALEAGWQWRIPLQHRTGNGYVYASSFISDDEAAARLLGNLDGAALADPRPLRFSAGRRKKSWTRNCIGIGLASGFLEPLESTSIYLVQIAVMNLIALFPTRAWNPGLATEFNRLMDIEYERVRDFLILHYHANSRDEPLWTHMREMTVPDSLTARIEQFRHRGHLVRYRDGLFNPASWLAVLTGQDIVPEGYDRLADSLDEDTIRTKLEEISERIAVNVDIMPTHADFIRDYCYIPPVRESEGVPA</sequence>
<organism evidence="3 4">
    <name type="scientific">Asticcacaulis biprosthecium C19</name>
    <dbReference type="NCBI Taxonomy" id="715226"/>
    <lineage>
        <taxon>Bacteria</taxon>
        <taxon>Pseudomonadati</taxon>
        <taxon>Pseudomonadota</taxon>
        <taxon>Alphaproteobacteria</taxon>
        <taxon>Caulobacterales</taxon>
        <taxon>Caulobacteraceae</taxon>
        <taxon>Asticcacaulis</taxon>
    </lineage>
</organism>
<evidence type="ECO:0000256" key="2">
    <source>
        <dbReference type="PIRSR" id="PIRSR011396-2"/>
    </source>
</evidence>
<evidence type="ECO:0000256" key="1">
    <source>
        <dbReference type="PIRSR" id="PIRSR011396-1"/>
    </source>
</evidence>
<dbReference type="STRING" id="715226.ABI_30240"/>
<keyword evidence="4" id="KW-1185">Reference proteome</keyword>
<keyword evidence="2" id="KW-0547">Nucleotide-binding</keyword>
<evidence type="ECO:0000313" key="3">
    <source>
        <dbReference type="EMBL" id="EGF91607.1"/>
    </source>
</evidence>
<dbReference type="PANTHER" id="PTHR43747:SF4">
    <property type="entry name" value="FLAVIN-DEPENDENT TRYPTOPHAN HALOGENASE"/>
    <property type="match status" value="1"/>
</dbReference>
<dbReference type="Pfam" id="PF04820">
    <property type="entry name" value="Trp_halogenase"/>
    <property type="match status" value="1"/>
</dbReference>
<dbReference type="Gene3D" id="3.50.50.60">
    <property type="entry name" value="FAD/NAD(P)-binding domain"/>
    <property type="match status" value="1"/>
</dbReference>
<feature type="binding site" evidence="2">
    <location>
        <position position="348"/>
    </location>
    <ligand>
        <name>FAD</name>
        <dbReference type="ChEBI" id="CHEBI:57692"/>
    </ligand>
</feature>
<dbReference type="Proteomes" id="UP000006512">
    <property type="component" value="Unassembled WGS sequence"/>
</dbReference>
<name>F4QN16_9CAUL</name>
<gene>
    <name evidence="3" type="ORF">ABI_30240</name>
</gene>
<feature type="binding site" evidence="2">
    <location>
        <position position="335"/>
    </location>
    <ligand>
        <name>FAD</name>
        <dbReference type="ChEBI" id="CHEBI:57692"/>
    </ligand>
</feature>
<dbReference type="InterPro" id="IPR050816">
    <property type="entry name" value="Flavin-dep_Halogenase_NPB"/>
</dbReference>
<dbReference type="GO" id="GO:0004497">
    <property type="term" value="F:monooxygenase activity"/>
    <property type="evidence" value="ECO:0007669"/>
    <property type="project" value="InterPro"/>
</dbReference>
<dbReference type="eggNOG" id="COG0665">
    <property type="taxonomic scope" value="Bacteria"/>
</dbReference>
<dbReference type="InterPro" id="IPR006905">
    <property type="entry name" value="Flavin_halogenase"/>
</dbReference>
<reference evidence="4" key="1">
    <citation type="submission" date="2011-03" db="EMBL/GenBank/DDBJ databases">
        <title>Draft genome sequence of Brevundimonas diminuta.</title>
        <authorList>
            <person name="Brown P.J.B."/>
            <person name="Buechlein A."/>
            <person name="Hemmerich C."/>
            <person name="Brun Y.V."/>
        </authorList>
    </citation>
    <scope>NUCLEOTIDE SEQUENCE [LARGE SCALE GENOMIC DNA]</scope>
    <source>
        <strain evidence="4">C19</strain>
    </source>
</reference>
<feature type="binding site" evidence="2">
    <location>
        <position position="344"/>
    </location>
    <ligand>
        <name>L-tryptophan</name>
        <dbReference type="ChEBI" id="CHEBI:57912"/>
    </ligand>
</feature>
<protein>
    <submittedName>
        <fullName evidence="3">Tryptophan halogenase PrnA</fullName>
    </submittedName>
</protein>
<proteinExistence type="predicted"/>
<dbReference type="HOGENOM" id="CLU_022247_1_0_5"/>
<dbReference type="SUPFAM" id="SSF51905">
    <property type="entry name" value="FAD/NAD(P)-binding domain"/>
    <property type="match status" value="1"/>
</dbReference>
<feature type="binding site" evidence="2">
    <location>
        <position position="187"/>
    </location>
    <ligand>
        <name>FAD</name>
        <dbReference type="ChEBI" id="CHEBI:57692"/>
    </ligand>
</feature>
<accession>F4QN16</accession>
<dbReference type="RefSeq" id="WP_006273809.1">
    <property type="nucleotide sequence ID" value="NZ_GL883078.1"/>
</dbReference>
<dbReference type="GO" id="GO:0000166">
    <property type="term" value="F:nucleotide binding"/>
    <property type="evidence" value="ECO:0007669"/>
    <property type="project" value="UniProtKB-KW"/>
</dbReference>
<dbReference type="OrthoDB" id="5695497at2"/>
<keyword evidence="2" id="KW-0285">Flavoprotein</keyword>
<dbReference type="PIRSF" id="PIRSF011396">
    <property type="entry name" value="Trp_halogenase"/>
    <property type="match status" value="1"/>
</dbReference>
<dbReference type="AlphaFoldDB" id="F4QN16"/>
<feature type="active site" evidence="1">
    <location>
        <position position="80"/>
    </location>
</feature>
<dbReference type="PANTHER" id="PTHR43747">
    <property type="entry name" value="FAD-BINDING PROTEIN"/>
    <property type="match status" value="1"/>
</dbReference>
<evidence type="ECO:0000313" key="4">
    <source>
        <dbReference type="Proteomes" id="UP000006512"/>
    </source>
</evidence>
<dbReference type="EMBL" id="GL883078">
    <property type="protein sequence ID" value="EGF91607.1"/>
    <property type="molecule type" value="Genomic_DNA"/>
</dbReference>
<feature type="binding site" evidence="2">
    <location>
        <position position="80"/>
    </location>
    <ligand>
        <name>7-chloro-L-tryptophan</name>
        <dbReference type="ChEBI" id="CHEBI:58713"/>
    </ligand>
</feature>